<feature type="region of interest" description="Disordered" evidence="6">
    <location>
        <begin position="361"/>
        <end position="390"/>
    </location>
</feature>
<feature type="domain" description="C2H2-type" evidence="7">
    <location>
        <begin position="658"/>
        <end position="685"/>
    </location>
</feature>
<feature type="domain" description="C2H2-type" evidence="7">
    <location>
        <begin position="549"/>
        <end position="576"/>
    </location>
</feature>
<evidence type="ECO:0000256" key="3">
    <source>
        <dbReference type="ARBA" id="ARBA00022771"/>
    </source>
</evidence>
<evidence type="ECO:0000256" key="2">
    <source>
        <dbReference type="ARBA" id="ARBA00022737"/>
    </source>
</evidence>
<dbReference type="Gene3D" id="3.30.160.60">
    <property type="entry name" value="Classic Zinc Finger"/>
    <property type="match status" value="3"/>
</dbReference>
<evidence type="ECO:0000256" key="1">
    <source>
        <dbReference type="ARBA" id="ARBA00022723"/>
    </source>
</evidence>
<feature type="compositionally biased region" description="Polar residues" evidence="6">
    <location>
        <begin position="28"/>
        <end position="38"/>
    </location>
</feature>
<keyword evidence="9" id="KW-1185">Reference proteome</keyword>
<dbReference type="PANTHER" id="PTHR24379:SF121">
    <property type="entry name" value="C2H2-TYPE DOMAIN-CONTAINING PROTEIN"/>
    <property type="match status" value="1"/>
</dbReference>
<keyword evidence="3 5" id="KW-0863">Zinc-finger</keyword>
<dbReference type="PROSITE" id="PS00028">
    <property type="entry name" value="ZINC_FINGER_C2H2_1"/>
    <property type="match status" value="5"/>
</dbReference>
<feature type="compositionally biased region" description="Polar residues" evidence="6">
    <location>
        <begin position="369"/>
        <end position="382"/>
    </location>
</feature>
<evidence type="ECO:0000313" key="8">
    <source>
        <dbReference type="EnsemblMetazoa" id="G19441.1:cds"/>
    </source>
</evidence>
<dbReference type="PROSITE" id="PS50157">
    <property type="entry name" value="ZINC_FINGER_C2H2_2"/>
    <property type="match status" value="7"/>
</dbReference>
<feature type="region of interest" description="Disordered" evidence="6">
    <location>
        <begin position="1"/>
        <end position="38"/>
    </location>
</feature>
<keyword evidence="1" id="KW-0479">Metal-binding</keyword>
<feature type="domain" description="C2H2-type" evidence="7">
    <location>
        <begin position="778"/>
        <end position="806"/>
    </location>
</feature>
<evidence type="ECO:0000313" key="9">
    <source>
        <dbReference type="Proteomes" id="UP000005408"/>
    </source>
</evidence>
<evidence type="ECO:0000256" key="4">
    <source>
        <dbReference type="ARBA" id="ARBA00022833"/>
    </source>
</evidence>
<keyword evidence="4" id="KW-0862">Zinc</keyword>
<evidence type="ECO:0000256" key="5">
    <source>
        <dbReference type="PROSITE-ProRule" id="PRU00042"/>
    </source>
</evidence>
<feature type="domain" description="C2H2-type" evidence="7">
    <location>
        <begin position="626"/>
        <end position="654"/>
    </location>
</feature>
<dbReference type="EnsemblMetazoa" id="G19441.1">
    <property type="protein sequence ID" value="G19441.1:cds"/>
    <property type="gene ID" value="G19441"/>
</dbReference>
<feature type="domain" description="C2H2-type" evidence="7">
    <location>
        <begin position="404"/>
        <end position="431"/>
    </location>
</feature>
<evidence type="ECO:0000259" key="7">
    <source>
        <dbReference type="PROSITE" id="PS50157"/>
    </source>
</evidence>
<sequence>MRMSSREFPLNMAEGRSADKGDMDQGRQRSGSSNANKNDISCYSDVIKNLLSITNKSQQESKKRYKLVVLRPKHPGDKLMVPCPKQPCDPQQSGSNVATDHNRFLQQVETATPSNIGPLDTSNFYISQNIKTEDDSDWIGLNESPSLCTSTATDKTSIPQMTKTENDVANESVISQNIKTEDIIINSDLTGHNQSTSPALCTPIVSTVIKTENDKDVISDARLTGWNESKVNTSHSVNSQMLSGSKCSSTMINTENDFRIFGTSLADQHRIPYFSLEPSLSHVVKNETNLTITNSSLESLHMSVGNAHCQNDSLSSKKRYTSILLPKDSPSTPIHTVYQCPVSLNPVKSWSDIKGVIDRTSSRKRHIAPQQSASKETQSSVDMSKEEDEEESINKFLEMSGKFFKCGFCDEAFAEAEELNWHLREHSSFNRMQPEKRQKPCQEFKGSLITEACPICLKQTPCEDLGLHCKSHGVMLTEIMFNCEKCSTLFNSSQRLNVCVHLENNKEALQRSLSYRCSVCRENYEEISAFKEHMQAHKIPERARALAIYTCPICDKLFSNQSLLKKHRKNGCSQKVAKTCRFCGQFYQRNFESPSSIGTNNGCIKCRKFLKLKISLRKQMSTQKIHRCPVCSRCFSRIFLMKSHVRNNHIQEVKQKGFKCFICGKVFRSLGNIGLHMNSHVPVRSLPCLLCRKKFSNGLHLKLHMKIHSSEMFYCKICYKRFYNANHFFRHRAMNPIDCNCEGYASNTKHGASCVKVRVFFKAGNSYILDVCKESSLHACKICSAQFESVMHLQHHLKTKHEMIRSIHALLSRKT</sequence>
<dbReference type="GO" id="GO:0008270">
    <property type="term" value="F:zinc ion binding"/>
    <property type="evidence" value="ECO:0007669"/>
    <property type="project" value="UniProtKB-KW"/>
</dbReference>
<dbReference type="PANTHER" id="PTHR24379">
    <property type="entry name" value="KRAB AND ZINC FINGER DOMAIN-CONTAINING"/>
    <property type="match status" value="1"/>
</dbReference>
<feature type="compositionally biased region" description="Basic and acidic residues" evidence="6">
    <location>
        <begin position="16"/>
        <end position="27"/>
    </location>
</feature>
<dbReference type="SMART" id="SM00355">
    <property type="entry name" value="ZnF_C2H2"/>
    <property type="match status" value="9"/>
</dbReference>
<dbReference type="AlphaFoldDB" id="A0A8W8JIY7"/>
<dbReference type="InterPro" id="IPR013087">
    <property type="entry name" value="Znf_C2H2_type"/>
</dbReference>
<dbReference type="Pfam" id="PF00096">
    <property type="entry name" value="zf-C2H2"/>
    <property type="match status" value="3"/>
</dbReference>
<protein>
    <recommendedName>
        <fullName evidence="7">C2H2-type domain-containing protein</fullName>
    </recommendedName>
</protein>
<proteinExistence type="predicted"/>
<dbReference type="InterPro" id="IPR036236">
    <property type="entry name" value="Znf_C2H2_sf"/>
</dbReference>
<dbReference type="Proteomes" id="UP000005408">
    <property type="component" value="Unassembled WGS sequence"/>
</dbReference>
<name>A0A8W8JIY7_MAGGI</name>
<keyword evidence="2" id="KW-0677">Repeat</keyword>
<organism evidence="8 9">
    <name type="scientific">Magallana gigas</name>
    <name type="common">Pacific oyster</name>
    <name type="synonym">Crassostrea gigas</name>
    <dbReference type="NCBI Taxonomy" id="29159"/>
    <lineage>
        <taxon>Eukaryota</taxon>
        <taxon>Metazoa</taxon>
        <taxon>Spiralia</taxon>
        <taxon>Lophotrochozoa</taxon>
        <taxon>Mollusca</taxon>
        <taxon>Bivalvia</taxon>
        <taxon>Autobranchia</taxon>
        <taxon>Pteriomorphia</taxon>
        <taxon>Ostreida</taxon>
        <taxon>Ostreoidea</taxon>
        <taxon>Ostreidae</taxon>
        <taxon>Magallana</taxon>
    </lineage>
</organism>
<feature type="domain" description="C2H2-type" evidence="7">
    <location>
        <begin position="686"/>
        <end position="713"/>
    </location>
</feature>
<dbReference type="SUPFAM" id="SSF57667">
    <property type="entry name" value="beta-beta-alpha zinc fingers"/>
    <property type="match status" value="3"/>
</dbReference>
<accession>A0A8W8JIY7</accession>
<reference evidence="8" key="1">
    <citation type="submission" date="2022-08" db="UniProtKB">
        <authorList>
            <consortium name="EnsemblMetazoa"/>
        </authorList>
    </citation>
    <scope>IDENTIFICATION</scope>
    <source>
        <strain evidence="8">05x7-T-G4-1.051#20</strain>
    </source>
</reference>
<evidence type="ECO:0000256" key="6">
    <source>
        <dbReference type="SAM" id="MobiDB-lite"/>
    </source>
</evidence>
<feature type="domain" description="C2H2-type" evidence="7">
    <location>
        <begin position="515"/>
        <end position="537"/>
    </location>
</feature>